<dbReference type="GeneID" id="92851348"/>
<dbReference type="InterPro" id="IPR023795">
    <property type="entry name" value="Serpin_CS"/>
</dbReference>
<dbReference type="PROSITE" id="PS51257">
    <property type="entry name" value="PROKAR_LIPOPROTEIN"/>
    <property type="match status" value="1"/>
</dbReference>
<comment type="similarity">
    <text evidence="1">Belongs to the serpin family.</text>
</comment>
<gene>
    <name evidence="4" type="ORF">S101395_04728</name>
</gene>
<dbReference type="Gene3D" id="3.30.497.10">
    <property type="entry name" value="Antithrombin, subunit I, domain 2"/>
    <property type="match status" value="1"/>
</dbReference>
<evidence type="ECO:0000313" key="4">
    <source>
        <dbReference type="EMBL" id="ASB91216.1"/>
    </source>
</evidence>
<dbReference type="InterPro" id="IPR036186">
    <property type="entry name" value="Serpin_sf"/>
</dbReference>
<proteinExistence type="inferred from homology"/>
<dbReference type="InterPro" id="IPR042185">
    <property type="entry name" value="Serpin_sf_2"/>
</dbReference>
<dbReference type="InterPro" id="IPR023796">
    <property type="entry name" value="Serpin_dom"/>
</dbReference>
<feature type="domain" description="Serpin" evidence="3">
    <location>
        <begin position="59"/>
        <end position="410"/>
    </location>
</feature>
<evidence type="ECO:0000256" key="1">
    <source>
        <dbReference type="RuleBase" id="RU000411"/>
    </source>
</evidence>
<dbReference type="PANTHER" id="PTHR11461:SF211">
    <property type="entry name" value="GH10112P-RELATED"/>
    <property type="match status" value="1"/>
</dbReference>
<dbReference type="Gene3D" id="2.30.39.10">
    <property type="entry name" value="Alpha-1-antitrypsin, domain 1"/>
    <property type="match status" value="1"/>
</dbReference>
<dbReference type="PANTHER" id="PTHR11461">
    <property type="entry name" value="SERINE PROTEASE INHIBITOR, SERPIN"/>
    <property type="match status" value="1"/>
</dbReference>
<name>A0ABN5AKE1_9BACI</name>
<keyword evidence="5" id="KW-1185">Reference proteome</keyword>
<dbReference type="SUPFAM" id="SSF56574">
    <property type="entry name" value="Serpins"/>
    <property type="match status" value="1"/>
</dbReference>
<dbReference type="InterPro" id="IPR042178">
    <property type="entry name" value="Serpin_sf_1"/>
</dbReference>
<organism evidence="4 5">
    <name type="scientific">Bacillus sonorensis</name>
    <dbReference type="NCBI Taxonomy" id="119858"/>
    <lineage>
        <taxon>Bacteria</taxon>
        <taxon>Bacillati</taxon>
        <taxon>Bacillota</taxon>
        <taxon>Bacilli</taxon>
        <taxon>Bacillales</taxon>
        <taxon>Bacillaceae</taxon>
        <taxon>Bacillus</taxon>
    </lineage>
</organism>
<dbReference type="RefSeq" id="WP_006640083.1">
    <property type="nucleotide sequence ID" value="NZ_BORD01000008.1"/>
</dbReference>
<dbReference type="InterPro" id="IPR000215">
    <property type="entry name" value="Serpin_fam"/>
</dbReference>
<evidence type="ECO:0000313" key="5">
    <source>
        <dbReference type="Proteomes" id="UP000196877"/>
    </source>
</evidence>
<accession>A0ABN5AKE1</accession>
<protein>
    <submittedName>
        <fullName evidence="4">Alpha-1-antitrypsin like protein</fullName>
    </submittedName>
</protein>
<dbReference type="EMBL" id="CP021920">
    <property type="protein sequence ID" value="ASB91216.1"/>
    <property type="molecule type" value="Genomic_DNA"/>
</dbReference>
<dbReference type="Proteomes" id="UP000196877">
    <property type="component" value="Chromosome"/>
</dbReference>
<dbReference type="SMART" id="SM00093">
    <property type="entry name" value="SERPIN"/>
    <property type="match status" value="1"/>
</dbReference>
<sequence length="413" mass="46088">MIGKPKTLAIVMSVLFIMAGCGGETEPEPSLQQSKESPEQRSSPDVEPSFAAAEQQFALDLFHEMMKKAGGSQNMFISPYSVQQALLMTANGAAGDSRKEILHALSIEQMDITSINQSSRSLIQSYKTLPHGEFSAANSIWSKPELKKGFTDKIAGLGDAYQLNKDPQLAADEVNAWTAKKTGGHIDQIIDRVPPDTIAYIINAVFFKEYWKQPFDEKLTAPHPFYAADGSKKDHPMMTQTNRFSYQETKRFQAVKLPYKDDGLALAVFLPKKTENLQSLLKEWTYENWRESQARWEMKQVELKLPRFSIDAEYVLNDPLKQLGLKTVFHQADFSNMFAGDPAGYIKEVKHHTFIKVDEAGTEAAAATKVEIVESGAVPDVTMTVDHPFYFAVFDEKTGMILFLGSVAKPVEG</sequence>
<reference evidence="4 5" key="1">
    <citation type="submission" date="2017-06" db="EMBL/GenBank/DDBJ databases">
        <title>Genome sequence of Bacillus sonorensis strain SRCM101395.</title>
        <authorList>
            <person name="Cho S.H."/>
        </authorList>
    </citation>
    <scope>NUCLEOTIDE SEQUENCE [LARGE SCALE GENOMIC DNA]</scope>
    <source>
        <strain evidence="4 5">SRCM101395</strain>
    </source>
</reference>
<dbReference type="CDD" id="cd19588">
    <property type="entry name" value="serpin_miropin-like"/>
    <property type="match status" value="1"/>
</dbReference>
<dbReference type="Pfam" id="PF00079">
    <property type="entry name" value="Serpin"/>
    <property type="match status" value="1"/>
</dbReference>
<dbReference type="PROSITE" id="PS00284">
    <property type="entry name" value="SERPIN"/>
    <property type="match status" value="1"/>
</dbReference>
<feature type="region of interest" description="Disordered" evidence="2">
    <location>
        <begin position="25"/>
        <end position="49"/>
    </location>
</feature>
<evidence type="ECO:0000256" key="2">
    <source>
        <dbReference type="SAM" id="MobiDB-lite"/>
    </source>
</evidence>
<evidence type="ECO:0000259" key="3">
    <source>
        <dbReference type="SMART" id="SM00093"/>
    </source>
</evidence>